<feature type="compositionally biased region" description="Acidic residues" evidence="3">
    <location>
        <begin position="331"/>
        <end position="341"/>
    </location>
</feature>
<keyword evidence="2" id="KW-0804">Transcription</keyword>
<evidence type="ECO:0000256" key="1">
    <source>
        <dbReference type="ARBA" id="ARBA00023015"/>
    </source>
</evidence>
<dbReference type="SUPFAM" id="SSF48452">
    <property type="entry name" value="TPR-like"/>
    <property type="match status" value="1"/>
</dbReference>
<evidence type="ECO:0000259" key="5">
    <source>
        <dbReference type="SMART" id="SM00257"/>
    </source>
</evidence>
<dbReference type="Gene3D" id="1.25.40.10">
    <property type="entry name" value="Tetratricopeptide repeat domain"/>
    <property type="match status" value="1"/>
</dbReference>
<dbReference type="InterPro" id="IPR011990">
    <property type="entry name" value="TPR-like_helical_dom_sf"/>
</dbReference>
<feature type="domain" description="LysM" evidence="5">
    <location>
        <begin position="237"/>
        <end position="297"/>
    </location>
</feature>
<name>A0AAE9Y4N0_9ACTN</name>
<proteinExistence type="predicted"/>
<dbReference type="InterPro" id="IPR018392">
    <property type="entry name" value="LysM"/>
</dbReference>
<accession>A0AAE9Y4N0</accession>
<protein>
    <submittedName>
        <fullName evidence="7">LysM peptidoglycan-binding domain-containing protein</fullName>
    </submittedName>
</protein>
<keyword evidence="1" id="KW-0805">Transcription regulation</keyword>
<dbReference type="CDD" id="cd00118">
    <property type="entry name" value="LysM"/>
    <property type="match status" value="1"/>
</dbReference>
<reference evidence="7" key="1">
    <citation type="submission" date="2023-01" db="EMBL/GenBank/DDBJ databases">
        <title>The diversity of Class Acidimicrobiia in South China Sea sediment environments and the proposal of Iamia marina sp. nov., a novel species of the genus Iamia.</title>
        <authorList>
            <person name="He Y."/>
            <person name="Tian X."/>
        </authorList>
    </citation>
    <scope>NUCLEOTIDE SEQUENCE</scope>
    <source>
        <strain evidence="7">DSM 19957</strain>
    </source>
</reference>
<evidence type="ECO:0000256" key="3">
    <source>
        <dbReference type="SAM" id="MobiDB-lite"/>
    </source>
</evidence>
<dbReference type="SMART" id="SM00257">
    <property type="entry name" value="LysM"/>
    <property type="match status" value="2"/>
</dbReference>
<dbReference type="Proteomes" id="UP001216390">
    <property type="component" value="Chromosome"/>
</dbReference>
<dbReference type="AlphaFoldDB" id="A0AAE9Y4N0"/>
<feature type="domain" description="Bacterial transcriptional activator" evidence="6">
    <location>
        <begin position="824"/>
        <end position="970"/>
    </location>
</feature>
<dbReference type="GO" id="GO:0003677">
    <property type="term" value="F:DNA binding"/>
    <property type="evidence" value="ECO:0007669"/>
    <property type="project" value="TreeGrafter"/>
</dbReference>
<feature type="region of interest" description="Disordered" evidence="3">
    <location>
        <begin position="697"/>
        <end position="719"/>
    </location>
</feature>
<feature type="region of interest" description="Disordered" evidence="3">
    <location>
        <begin position="282"/>
        <end position="362"/>
    </location>
</feature>
<dbReference type="KEGG" id="ima:PO878_17530"/>
<keyword evidence="8" id="KW-1185">Reference proteome</keyword>
<evidence type="ECO:0000256" key="2">
    <source>
        <dbReference type="ARBA" id="ARBA00023163"/>
    </source>
</evidence>
<evidence type="ECO:0000313" key="7">
    <source>
        <dbReference type="EMBL" id="WCO66304.1"/>
    </source>
</evidence>
<dbReference type="RefSeq" id="WP_272735827.1">
    <property type="nucleotide sequence ID" value="NZ_CP116942.1"/>
</dbReference>
<dbReference type="InterPro" id="IPR051677">
    <property type="entry name" value="AfsR-DnrI-RedD_regulator"/>
</dbReference>
<dbReference type="Gene3D" id="3.10.350.10">
    <property type="entry name" value="LysM domain"/>
    <property type="match status" value="2"/>
</dbReference>
<evidence type="ECO:0000259" key="6">
    <source>
        <dbReference type="SMART" id="SM01043"/>
    </source>
</evidence>
<dbReference type="InterPro" id="IPR005158">
    <property type="entry name" value="BTAD"/>
</dbReference>
<evidence type="ECO:0000313" key="8">
    <source>
        <dbReference type="Proteomes" id="UP001216390"/>
    </source>
</evidence>
<gene>
    <name evidence="7" type="ORF">PO878_17530</name>
</gene>
<feature type="transmembrane region" description="Helical" evidence="4">
    <location>
        <begin position="54"/>
        <end position="73"/>
    </location>
</feature>
<feature type="domain" description="LysM" evidence="5">
    <location>
        <begin position="162"/>
        <end position="219"/>
    </location>
</feature>
<keyword evidence="4" id="KW-1133">Transmembrane helix</keyword>
<organism evidence="7 8">
    <name type="scientific">Iamia majanohamensis</name>
    <dbReference type="NCBI Taxonomy" id="467976"/>
    <lineage>
        <taxon>Bacteria</taxon>
        <taxon>Bacillati</taxon>
        <taxon>Actinomycetota</taxon>
        <taxon>Acidimicrobiia</taxon>
        <taxon>Acidimicrobiales</taxon>
        <taxon>Iamiaceae</taxon>
        <taxon>Iamia</taxon>
    </lineage>
</organism>
<dbReference type="EMBL" id="CP116942">
    <property type="protein sequence ID" value="WCO66304.1"/>
    <property type="molecule type" value="Genomic_DNA"/>
</dbReference>
<dbReference type="PANTHER" id="PTHR35807:SF1">
    <property type="entry name" value="TRANSCRIPTIONAL REGULATOR REDD"/>
    <property type="match status" value="1"/>
</dbReference>
<dbReference type="InterPro" id="IPR036779">
    <property type="entry name" value="LysM_dom_sf"/>
</dbReference>
<sequence length="978" mass="102683">MSLAASAGLLVGPPVALAVFVGWPLPHRLPSLSGAEQAIRIGIPDEVLVNGLAVVIWVAWAQLAVALVAEIVATLRGRPTARLPLMPGMQQAAARLVSGMLMMAGTLHPSAAGATPPPIQPVPAAQVELVTWAIDDEVPPVLSPESQMHGERVAVSAPGAPTITVERHDSLWSIAERTLGDGLRWAEIRDLNVGRTMPDGHTISADGNLLRPGWVLLLPSDAAGLPGTGASPPAGAEVDVSLGQSLWSIAADRAEVDLGRRPTPTEVGLYWRDLVDANDERLPDPNLVHPGQTVLVPPTPFAPAVPPPPPPPPAPPPQPPAPPPPGPQVDPEPDPPADPVDDGATQDATPRATAGDRDDTSGVPVAPIVIGGLASAALAAGVARAVRAGRRRFSVLHPGHAAPSTSEADRTLHRQVIAQADEGAVDQLHSALHHLALSLADLRAPCRPRVVQHSESHLDVLLDQAYPHPPAGWTVTTDPGVWTLDQTIDLPPGDMSAVPLLVTLGQPDDDGQVYVDLEAEGLVSLVGDDEASRDLARSMAMELLLRPTADAPEIFVVGDLLDPSVTEGFDHATVVDDWDAIAADLEVWVEQTHRAIDTNGWGNGFVGRGADPAHDVLAPLAVVAATPPPPDVLEALTTCRPSTVCVVIVGGVDAPVTTVECRAGLVTVPALGLTCTAQTVDTQGTVDLARLVHPAEEVELPWSDPDESTDPDPAQAEDVDVDVDRLGDTSEPEYDVLVRLLGDITIEGGRKGIAPKPTAVIAYIAIHRSVSSEQLQDACWSEPGLADHRRRLRDLMSQCRAGVGTNHLPTSHDGRYSAGPGLVTDTELFERRVARAAGLPPAEAADAYRDALGLVTGKVFSYPSRARASFAWIDVENLVNRWEVRIAGVAQQCAETYIDLGEPETAAEVLNSITAALPLHSGLAEALMRAHAAAGNLQAVRSAYAAYIKGLDGLDLDVEDSVQATFDRLLRAESGSTT</sequence>
<dbReference type="Pfam" id="PF03704">
    <property type="entry name" value="BTAD"/>
    <property type="match status" value="1"/>
</dbReference>
<evidence type="ECO:0000256" key="4">
    <source>
        <dbReference type="SAM" id="Phobius"/>
    </source>
</evidence>
<dbReference type="Pfam" id="PF01476">
    <property type="entry name" value="LysM"/>
    <property type="match status" value="2"/>
</dbReference>
<dbReference type="PANTHER" id="PTHR35807">
    <property type="entry name" value="TRANSCRIPTIONAL REGULATOR REDD-RELATED"/>
    <property type="match status" value="1"/>
</dbReference>
<feature type="compositionally biased region" description="Acidic residues" evidence="3">
    <location>
        <begin position="704"/>
        <end position="719"/>
    </location>
</feature>
<feature type="compositionally biased region" description="Pro residues" evidence="3">
    <location>
        <begin position="297"/>
        <end position="330"/>
    </location>
</feature>
<keyword evidence="4" id="KW-0472">Membrane</keyword>
<dbReference type="SMART" id="SM01043">
    <property type="entry name" value="BTAD"/>
    <property type="match status" value="1"/>
</dbReference>
<keyword evidence="4" id="KW-0812">Transmembrane</keyword>
<dbReference type="GO" id="GO:0006355">
    <property type="term" value="P:regulation of DNA-templated transcription"/>
    <property type="evidence" value="ECO:0007669"/>
    <property type="project" value="TreeGrafter"/>
</dbReference>